<feature type="coiled-coil region" evidence="1">
    <location>
        <begin position="12"/>
        <end position="39"/>
    </location>
</feature>
<keyword evidence="1" id="KW-0175">Coiled coil</keyword>
<protein>
    <submittedName>
        <fullName evidence="3">Polyprotein</fullName>
    </submittedName>
</protein>
<organism evidence="3 4">
    <name type="scientific">Phytophthora palmivora</name>
    <dbReference type="NCBI Taxonomy" id="4796"/>
    <lineage>
        <taxon>Eukaryota</taxon>
        <taxon>Sar</taxon>
        <taxon>Stramenopiles</taxon>
        <taxon>Oomycota</taxon>
        <taxon>Peronosporomycetes</taxon>
        <taxon>Peronosporales</taxon>
        <taxon>Peronosporaceae</taxon>
        <taxon>Phytophthora</taxon>
    </lineage>
</organism>
<dbReference type="EMBL" id="NCKW01011507">
    <property type="protein sequence ID" value="POM63406.1"/>
    <property type="molecule type" value="Genomic_DNA"/>
</dbReference>
<evidence type="ECO:0000313" key="4">
    <source>
        <dbReference type="Proteomes" id="UP000237271"/>
    </source>
</evidence>
<feature type="compositionally biased region" description="Low complexity" evidence="2">
    <location>
        <begin position="142"/>
        <end position="151"/>
    </location>
</feature>
<name>A0A2P4XCX2_9STRA</name>
<accession>A0A2P4XCX2</accession>
<dbReference type="AlphaFoldDB" id="A0A2P4XCX2"/>
<evidence type="ECO:0000256" key="2">
    <source>
        <dbReference type="SAM" id="MobiDB-lite"/>
    </source>
</evidence>
<sequence>MLNRRLQRDERLDTYIKAIDDFKHQLRRANQQLPEVEAVTILLSNTVVSDVDLPNMHVKRLNDNKFVVDVPSSATLHLLATVVTAAAEAVDAEARAMLEETTTTSKSTSRDNEDINKRKVKAKCNTCGQQGHWSGDPEYRGRSNGSNNNNNQLPRSMVDIVTVKNFEPAAPTRTEQQAAVLAVRGEQHEQCTTTEMIEWILDSGAQTNVSSDLTLFTELHEDTVVELVFGNGTTERAIVGTVHMQVVNEHTGKTEEASSRT</sequence>
<evidence type="ECO:0000256" key="1">
    <source>
        <dbReference type="SAM" id="Coils"/>
    </source>
</evidence>
<evidence type="ECO:0000313" key="3">
    <source>
        <dbReference type="EMBL" id="POM63406.1"/>
    </source>
</evidence>
<keyword evidence="4" id="KW-1185">Reference proteome</keyword>
<dbReference type="Proteomes" id="UP000237271">
    <property type="component" value="Unassembled WGS sequence"/>
</dbReference>
<reference evidence="3 4" key="1">
    <citation type="journal article" date="2017" name="Genome Biol. Evol.">
        <title>Phytophthora megakarya and P. palmivora, closely related causal agents of cacao black pod rot, underwent increases in genome sizes and gene numbers by different mechanisms.</title>
        <authorList>
            <person name="Ali S.S."/>
            <person name="Shao J."/>
            <person name="Lary D.J."/>
            <person name="Kronmiller B."/>
            <person name="Shen D."/>
            <person name="Strem M.D."/>
            <person name="Amoako-Attah I."/>
            <person name="Akrofi A.Y."/>
            <person name="Begoude B.A."/>
            <person name="Ten Hoopen G.M."/>
            <person name="Coulibaly K."/>
            <person name="Kebe B.I."/>
            <person name="Melnick R.L."/>
            <person name="Guiltinan M.J."/>
            <person name="Tyler B.M."/>
            <person name="Meinhardt L.W."/>
            <person name="Bailey B.A."/>
        </authorList>
    </citation>
    <scope>NUCLEOTIDE SEQUENCE [LARGE SCALE GENOMIC DNA]</scope>
    <source>
        <strain evidence="4">sbr112.9</strain>
    </source>
</reference>
<gene>
    <name evidence="3" type="ORF">PHPALM_21202</name>
</gene>
<proteinExistence type="predicted"/>
<comment type="caution">
    <text evidence="3">The sequence shown here is derived from an EMBL/GenBank/DDBJ whole genome shotgun (WGS) entry which is preliminary data.</text>
</comment>
<feature type="region of interest" description="Disordered" evidence="2">
    <location>
        <begin position="126"/>
        <end position="154"/>
    </location>
</feature>